<reference evidence="2 3" key="2">
    <citation type="journal article" date="2019" name="G3 (Bethesda)">
        <title>Hybrid Assembly of the Genome of the Entomopathogenic Nematode Steinernema carpocapsae Identifies the X-Chromosome.</title>
        <authorList>
            <person name="Serra L."/>
            <person name="Macchietto M."/>
            <person name="Macias-Munoz A."/>
            <person name="McGill C.J."/>
            <person name="Rodriguez I.M."/>
            <person name="Rodriguez B."/>
            <person name="Murad R."/>
            <person name="Mortazavi A."/>
        </authorList>
    </citation>
    <scope>NUCLEOTIDE SEQUENCE [LARGE SCALE GENOMIC DNA]</scope>
    <source>
        <strain evidence="2 3">ALL</strain>
    </source>
</reference>
<feature type="transmembrane region" description="Helical" evidence="1">
    <location>
        <begin position="150"/>
        <end position="173"/>
    </location>
</feature>
<feature type="transmembrane region" description="Helical" evidence="1">
    <location>
        <begin position="70"/>
        <end position="94"/>
    </location>
</feature>
<feature type="transmembrane region" description="Helical" evidence="1">
    <location>
        <begin position="106"/>
        <end position="129"/>
    </location>
</feature>
<dbReference type="EMBL" id="AZBU02000004">
    <property type="protein sequence ID" value="TKR82360.1"/>
    <property type="molecule type" value="Genomic_DNA"/>
</dbReference>
<sequence>MEMYLFRHDVYKFYYNCTQHTREEWFQFGTVQKEISIFGIVAGIFCLALYIPCLKTMLEPSLWKLSCYKLMFLNGIIDIWGIITSCFLTGYLGLEGAVFCAYPDFLYIYGCVIIAMWDAQCMTVFLLAFNRCIDFWQLASLTRMFEGKRMFFWWMCPITYCIITLFLCASAPYNSVSNMWVMDPYFGISGDYRASEVTPYDNAVILNMNNLSLLIGLTSCYSFLIFSVWYKSRQGGGAVMSKVQRQVSLQAFMICSIIYTTGGIYCCFEFFPTFLPPIFMTICFLLWQWGFCGVIVIYMTMNRTLRDGVINFYLGFVGRKRQGNVASMPYGKNSVSQLSHTAARVSST</sequence>
<dbReference type="STRING" id="34508.A0A4U5NHY5"/>
<feature type="transmembrane region" description="Helical" evidence="1">
    <location>
        <begin position="211"/>
        <end position="230"/>
    </location>
</feature>
<accession>A0A4U5NHY5</accession>
<feature type="transmembrane region" description="Helical" evidence="1">
    <location>
        <begin position="251"/>
        <end position="271"/>
    </location>
</feature>
<dbReference type="InterPro" id="IPR019425">
    <property type="entry name" value="7TM_GPCR_serpentine_rcpt_Srt"/>
</dbReference>
<gene>
    <name evidence="2" type="ORF">L596_016097</name>
</gene>
<evidence type="ECO:0008006" key="4">
    <source>
        <dbReference type="Google" id="ProtNLM"/>
    </source>
</evidence>
<dbReference type="Pfam" id="PF10321">
    <property type="entry name" value="7TM_GPCR_Srt"/>
    <property type="match status" value="1"/>
</dbReference>
<protein>
    <recommendedName>
        <fullName evidence="4">G-protein coupled receptors family 1 profile domain-containing protein</fullName>
    </recommendedName>
</protein>
<dbReference type="SUPFAM" id="SSF81321">
    <property type="entry name" value="Family A G protein-coupled receptor-like"/>
    <property type="match status" value="1"/>
</dbReference>
<name>A0A4U5NHY5_STECR</name>
<proteinExistence type="predicted"/>
<feature type="transmembrane region" description="Helical" evidence="1">
    <location>
        <begin position="277"/>
        <end position="298"/>
    </location>
</feature>
<reference evidence="2 3" key="1">
    <citation type="journal article" date="2015" name="Genome Biol.">
        <title>Comparative genomics of Steinernema reveals deeply conserved gene regulatory networks.</title>
        <authorList>
            <person name="Dillman A.R."/>
            <person name="Macchietto M."/>
            <person name="Porter C.F."/>
            <person name="Rogers A."/>
            <person name="Williams B."/>
            <person name="Antoshechkin I."/>
            <person name="Lee M.M."/>
            <person name="Goodwin Z."/>
            <person name="Lu X."/>
            <person name="Lewis E.E."/>
            <person name="Goodrich-Blair H."/>
            <person name="Stock S.P."/>
            <person name="Adams B.J."/>
            <person name="Sternberg P.W."/>
            <person name="Mortazavi A."/>
        </authorList>
    </citation>
    <scope>NUCLEOTIDE SEQUENCE [LARGE SCALE GENOMIC DNA]</scope>
    <source>
        <strain evidence="2 3">ALL</strain>
    </source>
</reference>
<keyword evidence="1" id="KW-0472">Membrane</keyword>
<organism evidence="2 3">
    <name type="scientific">Steinernema carpocapsae</name>
    <name type="common">Entomopathogenic nematode</name>
    <dbReference type="NCBI Taxonomy" id="34508"/>
    <lineage>
        <taxon>Eukaryota</taxon>
        <taxon>Metazoa</taxon>
        <taxon>Ecdysozoa</taxon>
        <taxon>Nematoda</taxon>
        <taxon>Chromadorea</taxon>
        <taxon>Rhabditida</taxon>
        <taxon>Tylenchina</taxon>
        <taxon>Panagrolaimomorpha</taxon>
        <taxon>Strongyloidoidea</taxon>
        <taxon>Steinernematidae</taxon>
        <taxon>Steinernema</taxon>
    </lineage>
</organism>
<evidence type="ECO:0000256" key="1">
    <source>
        <dbReference type="SAM" id="Phobius"/>
    </source>
</evidence>
<feature type="transmembrane region" description="Helical" evidence="1">
    <location>
        <begin position="35"/>
        <end position="58"/>
    </location>
</feature>
<evidence type="ECO:0000313" key="2">
    <source>
        <dbReference type="EMBL" id="TKR82360.1"/>
    </source>
</evidence>
<dbReference type="PANTHER" id="PTHR23021">
    <property type="entry name" value="SERPENTINE RECEPTOR, CLASS T"/>
    <property type="match status" value="1"/>
</dbReference>
<dbReference type="AlphaFoldDB" id="A0A4U5NHY5"/>
<keyword evidence="1" id="KW-1133">Transmembrane helix</keyword>
<keyword evidence="3" id="KW-1185">Reference proteome</keyword>
<comment type="caution">
    <text evidence="2">The sequence shown here is derived from an EMBL/GenBank/DDBJ whole genome shotgun (WGS) entry which is preliminary data.</text>
</comment>
<dbReference type="Proteomes" id="UP000298663">
    <property type="component" value="Unassembled WGS sequence"/>
</dbReference>
<evidence type="ECO:0000313" key="3">
    <source>
        <dbReference type="Proteomes" id="UP000298663"/>
    </source>
</evidence>
<dbReference type="OrthoDB" id="5875846at2759"/>
<keyword evidence="1" id="KW-0812">Transmembrane</keyword>
<dbReference type="PANTHER" id="PTHR23021:SF32">
    <property type="entry name" value="SERPENTINE RECEPTOR, CLASS T"/>
    <property type="match status" value="1"/>
</dbReference>